<dbReference type="EMBL" id="CAJZBQ010000006">
    <property type="protein sequence ID" value="CAG9312435.1"/>
    <property type="molecule type" value="Genomic_DNA"/>
</dbReference>
<sequence>MNVRVINSTFSKETKESIIQVLKQTTDTVEIRDILKRLIPDLWVVVAGKSFAYSISRATKSSGLFGVTKPGEKEVKFLIYTPPHSDFSSFIPPPFKNDEESTSKITTVKSTIKDKEMLDEIISFLSKADYKDTTKACELIKAKLIDYEDHFWHVFIGKDFVCTLPQAEPEYLLYVKAKESELDIVIFRQKGVKREVKWTGILTWVLYVCFSFVLFLGLMGLIKCHEGSTSWVCEHHKSLLYIALSMIMSKGVKTIVAKFYKVKQS</sequence>
<proteinExistence type="predicted"/>
<accession>A0AAU9IEZ7</accession>
<keyword evidence="1" id="KW-0472">Membrane</keyword>
<reference evidence="2" key="1">
    <citation type="submission" date="2021-09" db="EMBL/GenBank/DDBJ databases">
        <authorList>
            <consortium name="AG Swart"/>
            <person name="Singh M."/>
            <person name="Singh A."/>
            <person name="Seah K."/>
            <person name="Emmerich C."/>
        </authorList>
    </citation>
    <scope>NUCLEOTIDE SEQUENCE</scope>
    <source>
        <strain evidence="2">ATCC30299</strain>
    </source>
</reference>
<gene>
    <name evidence="2" type="ORF">BSTOLATCC_MIC6539</name>
</gene>
<keyword evidence="1" id="KW-0812">Transmembrane</keyword>
<keyword evidence="1" id="KW-1133">Transmembrane helix</keyword>
<evidence type="ECO:0000313" key="2">
    <source>
        <dbReference type="EMBL" id="CAG9312435.1"/>
    </source>
</evidence>
<evidence type="ECO:0000313" key="3">
    <source>
        <dbReference type="Proteomes" id="UP001162131"/>
    </source>
</evidence>
<dbReference type="AlphaFoldDB" id="A0AAU9IEZ7"/>
<comment type="caution">
    <text evidence="2">The sequence shown here is derived from an EMBL/GenBank/DDBJ whole genome shotgun (WGS) entry which is preliminary data.</text>
</comment>
<dbReference type="Proteomes" id="UP001162131">
    <property type="component" value="Unassembled WGS sequence"/>
</dbReference>
<name>A0AAU9IEZ7_9CILI</name>
<keyword evidence="3" id="KW-1185">Reference proteome</keyword>
<evidence type="ECO:0000256" key="1">
    <source>
        <dbReference type="SAM" id="Phobius"/>
    </source>
</evidence>
<feature type="transmembrane region" description="Helical" evidence="1">
    <location>
        <begin position="198"/>
        <end position="219"/>
    </location>
</feature>
<organism evidence="2 3">
    <name type="scientific">Blepharisma stoltei</name>
    <dbReference type="NCBI Taxonomy" id="1481888"/>
    <lineage>
        <taxon>Eukaryota</taxon>
        <taxon>Sar</taxon>
        <taxon>Alveolata</taxon>
        <taxon>Ciliophora</taxon>
        <taxon>Postciliodesmatophora</taxon>
        <taxon>Heterotrichea</taxon>
        <taxon>Heterotrichida</taxon>
        <taxon>Blepharismidae</taxon>
        <taxon>Blepharisma</taxon>
    </lineage>
</organism>
<protein>
    <submittedName>
        <fullName evidence="2">Uncharacterized protein</fullName>
    </submittedName>
</protein>